<evidence type="ECO:0000256" key="2">
    <source>
        <dbReference type="ARBA" id="ARBA00022553"/>
    </source>
</evidence>
<sequence>MADHNTERIYPPLDHSLLLYEVVDFHIDNNPTVPIYVYPDDQSPDGVTHISFLEFGRAVHRAAHILRPGREGPEGEVIALIANVDTLLYQAIVVGMMKAGIVPFPMSPRNSAPAVIDMMKKTSCTRILTLSHTHSELLHAIDTERASQSLQPATTTEIPTLAQLFPHLGHETSSHPFTQHPGPYPPPNARPDVDTPAMYMHSSGSTGFPKPIAHTFRIQIQWLAQRRFYTHSGARLYPGEPDAAVSARRRLGTMALPAFHSFGYAFQVYAPLGGMVSVGLFAPTSMQDPGKAPVIPTSDSLLDAIVRTRSTVVLTVPAFVEQWAESREAVDALKRMEYVLYGGGPLPTKTGDSLSAQGVPIASELGATEFGCPVALPDKQDLADGDWVWMRFSPHVSIRWVPQSQSGERDAGFECVFLGIDVGGGQSNEKITLAVENLPEEHGYATSDVWIEHPTKKGLWKVIGRVDDVLTLATGEKTVPGPMEDVLAAHPRIGGAVMFGRARHQVGVLVEPRGAYAFDVRDERALAGFRNAIWDAVETANKNAPAFSRIFKEMILVASPEKPLPRAPKGTVLKKRALQAYEAEIAALYEEVERSTHSAIGVPDQWTQETLEDWLGKQAALVSARTVGRDADFFAQGFDSLTATYLRNRIIGALRTDTDANVRTRAAQSVPQNIVFQNPTIRQLAGAVVRIAASAAPNSAAVTSASGDLPALVEKELEEEKTRRVKAIEAMIEKYTQDLTGPAAGAARDVIPLSGQNKATVLLTGSTGGLGSHLLAHLLVDERVERVYAFNRPAASAGAGKTSLERQTAAFLDKDLAAALLASEKLKFVEGVLAEEKLGLGESVYDELRNSVTHIIHAAWRLDFNLALSSFEPHVRGTRNLVDLALAASSSSSSSAPARVLFTSSIGSTKSWDKSKGAYPEEVLLDAATAVGNGYGESKYVAERVLSKSGLTTTSVRIGQIAGGPNGAWATSDWVPILIKSGIALGALPDALGVVSWLPTRTVAAALIDAAFAPVAHPALNLVHPRPAPWQTVFGHMRTALATKAKRSVPELQLPFVPFSEWHALLARRAAACEGTGDLDAIPAIKLQGYFAALAKADEDLRAASNDGVRADSGVGEAGGSATLSTEKFQSVSEALRGVEPLGREDAEAWVGYWASKGYI</sequence>
<dbReference type="Pfam" id="PF07993">
    <property type="entry name" value="NAD_binding_4"/>
    <property type="match status" value="1"/>
</dbReference>
<dbReference type="InterPro" id="IPR009081">
    <property type="entry name" value="PP-bd_ACP"/>
</dbReference>
<dbReference type="PROSITE" id="PS50075">
    <property type="entry name" value="CARRIER"/>
    <property type="match status" value="1"/>
</dbReference>
<dbReference type="KEGG" id="cput:CONPUDRAFT_73415"/>
<organism evidence="4 5">
    <name type="scientific">Coniophora puteana (strain RWD-64-598)</name>
    <name type="common">Brown rot fungus</name>
    <dbReference type="NCBI Taxonomy" id="741705"/>
    <lineage>
        <taxon>Eukaryota</taxon>
        <taxon>Fungi</taxon>
        <taxon>Dikarya</taxon>
        <taxon>Basidiomycota</taxon>
        <taxon>Agaricomycotina</taxon>
        <taxon>Agaricomycetes</taxon>
        <taxon>Agaricomycetidae</taxon>
        <taxon>Boletales</taxon>
        <taxon>Coniophorineae</taxon>
        <taxon>Coniophoraceae</taxon>
        <taxon>Coniophora</taxon>
    </lineage>
</organism>
<comment type="caution">
    <text evidence="4">The sequence shown here is derived from an EMBL/GenBank/DDBJ whole genome shotgun (WGS) entry which is preliminary data.</text>
</comment>
<dbReference type="InterPro" id="IPR020845">
    <property type="entry name" value="AMP-binding_CS"/>
</dbReference>
<evidence type="ECO:0000313" key="4">
    <source>
        <dbReference type="EMBL" id="EIW80241.1"/>
    </source>
</evidence>
<dbReference type="AlphaFoldDB" id="A0A5M3MNN5"/>
<keyword evidence="1" id="KW-0596">Phosphopantetheine</keyword>
<dbReference type="InterPro" id="IPR036736">
    <property type="entry name" value="ACP-like_sf"/>
</dbReference>
<dbReference type="GO" id="GO:0031177">
    <property type="term" value="F:phosphopantetheine binding"/>
    <property type="evidence" value="ECO:0007669"/>
    <property type="project" value="InterPro"/>
</dbReference>
<dbReference type="Gene3D" id="3.40.50.12780">
    <property type="entry name" value="N-terminal domain of ligase-like"/>
    <property type="match status" value="1"/>
</dbReference>
<reference evidence="5" key="1">
    <citation type="journal article" date="2012" name="Science">
        <title>The Paleozoic origin of enzymatic lignin decomposition reconstructed from 31 fungal genomes.</title>
        <authorList>
            <person name="Floudas D."/>
            <person name="Binder M."/>
            <person name="Riley R."/>
            <person name="Barry K."/>
            <person name="Blanchette R.A."/>
            <person name="Henrissat B."/>
            <person name="Martinez A.T."/>
            <person name="Otillar R."/>
            <person name="Spatafora J.W."/>
            <person name="Yadav J.S."/>
            <person name="Aerts A."/>
            <person name="Benoit I."/>
            <person name="Boyd A."/>
            <person name="Carlson A."/>
            <person name="Copeland A."/>
            <person name="Coutinho P.M."/>
            <person name="de Vries R.P."/>
            <person name="Ferreira P."/>
            <person name="Findley K."/>
            <person name="Foster B."/>
            <person name="Gaskell J."/>
            <person name="Glotzer D."/>
            <person name="Gorecki P."/>
            <person name="Heitman J."/>
            <person name="Hesse C."/>
            <person name="Hori C."/>
            <person name="Igarashi K."/>
            <person name="Jurgens J.A."/>
            <person name="Kallen N."/>
            <person name="Kersten P."/>
            <person name="Kohler A."/>
            <person name="Kuees U."/>
            <person name="Kumar T.K.A."/>
            <person name="Kuo A."/>
            <person name="LaButti K."/>
            <person name="Larrondo L.F."/>
            <person name="Lindquist E."/>
            <person name="Ling A."/>
            <person name="Lombard V."/>
            <person name="Lucas S."/>
            <person name="Lundell T."/>
            <person name="Martin R."/>
            <person name="McLaughlin D.J."/>
            <person name="Morgenstern I."/>
            <person name="Morin E."/>
            <person name="Murat C."/>
            <person name="Nagy L.G."/>
            <person name="Nolan M."/>
            <person name="Ohm R.A."/>
            <person name="Patyshakuliyeva A."/>
            <person name="Rokas A."/>
            <person name="Ruiz-Duenas F.J."/>
            <person name="Sabat G."/>
            <person name="Salamov A."/>
            <person name="Samejima M."/>
            <person name="Schmutz J."/>
            <person name="Slot J.C."/>
            <person name="St John F."/>
            <person name="Stenlid J."/>
            <person name="Sun H."/>
            <person name="Sun S."/>
            <person name="Syed K."/>
            <person name="Tsang A."/>
            <person name="Wiebenga A."/>
            <person name="Young D."/>
            <person name="Pisabarro A."/>
            <person name="Eastwood D.C."/>
            <person name="Martin F."/>
            <person name="Cullen D."/>
            <person name="Grigoriev I.V."/>
            <person name="Hibbett D.S."/>
        </authorList>
    </citation>
    <scope>NUCLEOTIDE SEQUENCE [LARGE SCALE GENOMIC DNA]</scope>
    <source>
        <strain evidence="5">RWD-64-598 SS2</strain>
    </source>
</reference>
<gene>
    <name evidence="4" type="ORF">CONPUDRAFT_73415</name>
</gene>
<dbReference type="PROSITE" id="PS00455">
    <property type="entry name" value="AMP_BINDING"/>
    <property type="match status" value="1"/>
</dbReference>
<dbReference type="Pfam" id="PF23562">
    <property type="entry name" value="AMP-binding_C_3"/>
    <property type="match status" value="1"/>
</dbReference>
<dbReference type="Gene3D" id="1.10.1200.10">
    <property type="entry name" value="ACP-like"/>
    <property type="match status" value="1"/>
</dbReference>
<dbReference type="PANTHER" id="PTHR43439:SF2">
    <property type="entry name" value="ENZYME, PUTATIVE (JCVI)-RELATED"/>
    <property type="match status" value="1"/>
</dbReference>
<dbReference type="Pfam" id="PF00501">
    <property type="entry name" value="AMP-binding"/>
    <property type="match status" value="1"/>
</dbReference>
<evidence type="ECO:0000259" key="3">
    <source>
        <dbReference type="PROSITE" id="PS50075"/>
    </source>
</evidence>
<dbReference type="InterPro" id="IPR057326">
    <property type="entry name" value="KR_dom"/>
</dbReference>
<dbReference type="SUPFAM" id="SSF56801">
    <property type="entry name" value="Acetyl-CoA synthetase-like"/>
    <property type="match status" value="1"/>
</dbReference>
<dbReference type="InterPro" id="IPR013120">
    <property type="entry name" value="FAR_NAD-bd"/>
</dbReference>
<dbReference type="EMBL" id="JH711579">
    <property type="protein sequence ID" value="EIW80241.1"/>
    <property type="molecule type" value="Genomic_DNA"/>
</dbReference>
<dbReference type="InterPro" id="IPR042099">
    <property type="entry name" value="ANL_N_sf"/>
</dbReference>
<dbReference type="OrthoDB" id="429813at2759"/>
<accession>A0A5M3MNN5</accession>
<keyword evidence="2" id="KW-0597">Phosphoprotein</keyword>
<protein>
    <submittedName>
        <fullName evidence="4">Acetyl-CoA synthetase-like protein</fullName>
    </submittedName>
</protein>
<dbReference type="Gene3D" id="3.40.50.720">
    <property type="entry name" value="NAD(P)-binding Rossmann-like Domain"/>
    <property type="match status" value="1"/>
</dbReference>
<keyword evidence="5" id="KW-1185">Reference proteome</keyword>
<dbReference type="InterPro" id="IPR020806">
    <property type="entry name" value="PKS_PP-bd"/>
</dbReference>
<dbReference type="InterPro" id="IPR051414">
    <property type="entry name" value="Adenylate-forming_Reductase"/>
</dbReference>
<dbReference type="InterPro" id="IPR000873">
    <property type="entry name" value="AMP-dep_synth/lig_dom"/>
</dbReference>
<dbReference type="SUPFAM" id="SSF51735">
    <property type="entry name" value="NAD(P)-binding Rossmann-fold domains"/>
    <property type="match status" value="1"/>
</dbReference>
<dbReference type="PANTHER" id="PTHR43439">
    <property type="entry name" value="PHENYLACETATE-COENZYME A LIGASE"/>
    <property type="match status" value="1"/>
</dbReference>
<name>A0A5M3MNN5_CONPW</name>
<dbReference type="InterPro" id="IPR036291">
    <property type="entry name" value="NAD(P)-bd_dom_sf"/>
</dbReference>
<dbReference type="OMA" id="WRYLHIN"/>
<dbReference type="SMART" id="SM00822">
    <property type="entry name" value="PKS_KR"/>
    <property type="match status" value="1"/>
</dbReference>
<dbReference type="RefSeq" id="XP_007769090.1">
    <property type="nucleotide sequence ID" value="XM_007770900.1"/>
</dbReference>
<proteinExistence type="predicted"/>
<feature type="domain" description="Carrier" evidence="3">
    <location>
        <begin position="605"/>
        <end position="692"/>
    </location>
</feature>
<dbReference type="SUPFAM" id="SSF47336">
    <property type="entry name" value="ACP-like"/>
    <property type="match status" value="1"/>
</dbReference>
<dbReference type="SMART" id="SM00823">
    <property type="entry name" value="PKS_PP"/>
    <property type="match status" value="1"/>
</dbReference>
<evidence type="ECO:0000256" key="1">
    <source>
        <dbReference type="ARBA" id="ARBA00022450"/>
    </source>
</evidence>
<evidence type="ECO:0000313" key="5">
    <source>
        <dbReference type="Proteomes" id="UP000053558"/>
    </source>
</evidence>
<dbReference type="Proteomes" id="UP000053558">
    <property type="component" value="Unassembled WGS sequence"/>
</dbReference>
<dbReference type="GeneID" id="19209113"/>